<comment type="subcellular location">
    <subcellularLocation>
        <location evidence="1 17">Cell membrane</location>
        <topology evidence="1 17">Multi-pass membrane protein</topology>
    </subcellularLocation>
</comment>
<dbReference type="NCBIfam" id="TIGR00753">
    <property type="entry name" value="undec_PP_bacA"/>
    <property type="match status" value="1"/>
</dbReference>
<evidence type="ECO:0000313" key="19">
    <source>
        <dbReference type="Proteomes" id="UP000186112"/>
    </source>
</evidence>
<comment type="miscellaneous">
    <text evidence="17">Bacitracin is thought to be involved in the inhibition of peptidoglycan synthesis by sequestering undecaprenyl diphosphate, thereby reducing the pool of lipid carrier available.</text>
</comment>
<dbReference type="InterPro" id="IPR003824">
    <property type="entry name" value="UppP"/>
</dbReference>
<dbReference type="AlphaFoldDB" id="A0A1U7M8N3"/>
<evidence type="ECO:0000256" key="7">
    <source>
        <dbReference type="ARBA" id="ARBA00022801"/>
    </source>
</evidence>
<dbReference type="GO" id="GO:0009252">
    <property type="term" value="P:peptidoglycan biosynthetic process"/>
    <property type="evidence" value="ECO:0007669"/>
    <property type="project" value="UniProtKB-KW"/>
</dbReference>
<evidence type="ECO:0000256" key="3">
    <source>
        <dbReference type="ARBA" id="ARBA00012374"/>
    </source>
</evidence>
<keyword evidence="5 17" id="KW-1003">Cell membrane</keyword>
<feature type="transmembrane region" description="Helical" evidence="17">
    <location>
        <begin position="154"/>
        <end position="182"/>
    </location>
</feature>
<dbReference type="EMBL" id="LTDM01000004">
    <property type="protein sequence ID" value="OLS03646.1"/>
    <property type="molecule type" value="Genomic_DNA"/>
</dbReference>
<comment type="catalytic activity">
    <reaction evidence="16 17">
        <text>di-trans,octa-cis-undecaprenyl diphosphate + H2O = di-trans,octa-cis-undecaprenyl phosphate + phosphate + H(+)</text>
        <dbReference type="Rhea" id="RHEA:28094"/>
        <dbReference type="ChEBI" id="CHEBI:15377"/>
        <dbReference type="ChEBI" id="CHEBI:15378"/>
        <dbReference type="ChEBI" id="CHEBI:43474"/>
        <dbReference type="ChEBI" id="CHEBI:58405"/>
        <dbReference type="ChEBI" id="CHEBI:60392"/>
        <dbReference type="EC" id="3.6.1.27"/>
    </reaction>
</comment>
<dbReference type="PANTHER" id="PTHR30622">
    <property type="entry name" value="UNDECAPRENYL-DIPHOSPHATASE"/>
    <property type="match status" value="1"/>
</dbReference>
<keyword evidence="9 17" id="KW-0573">Peptidoglycan synthesis</keyword>
<evidence type="ECO:0000256" key="16">
    <source>
        <dbReference type="ARBA" id="ARBA00047594"/>
    </source>
</evidence>
<dbReference type="NCBIfam" id="NF001389">
    <property type="entry name" value="PRK00281.1-2"/>
    <property type="match status" value="1"/>
</dbReference>
<evidence type="ECO:0000256" key="6">
    <source>
        <dbReference type="ARBA" id="ARBA00022692"/>
    </source>
</evidence>
<feature type="transmembrane region" description="Helical" evidence="17">
    <location>
        <begin position="113"/>
        <end position="133"/>
    </location>
</feature>
<evidence type="ECO:0000256" key="12">
    <source>
        <dbReference type="ARBA" id="ARBA00023251"/>
    </source>
</evidence>
<evidence type="ECO:0000256" key="14">
    <source>
        <dbReference type="ARBA" id="ARBA00032707"/>
    </source>
</evidence>
<feature type="transmembrane region" description="Helical" evidence="17">
    <location>
        <begin position="87"/>
        <end position="107"/>
    </location>
</feature>
<feature type="transmembrane region" description="Helical" evidence="17">
    <location>
        <begin position="188"/>
        <end position="208"/>
    </location>
</feature>
<evidence type="ECO:0000256" key="8">
    <source>
        <dbReference type="ARBA" id="ARBA00022960"/>
    </source>
</evidence>
<reference evidence="18 19" key="1">
    <citation type="submission" date="2016-02" db="EMBL/GenBank/DDBJ databases">
        <title>Genome sequence of Tissierella creatinophila DSM 6911.</title>
        <authorList>
            <person name="Poehlein A."/>
            <person name="Daniel R."/>
        </authorList>
    </citation>
    <scope>NUCLEOTIDE SEQUENCE [LARGE SCALE GENOMIC DNA]</scope>
    <source>
        <strain evidence="18 19">DSM 6911</strain>
    </source>
</reference>
<sequence length="273" mass="30908">MNLLETIKIIILGIVEGITEWLPVSSTGHMILVDEFIKLNITPEFKEMFFVVIQLGAIMAVVLLFFHKLNPFSPKKNSREKIDTLVLWIKVLIAVIPAGVIGVFFDDWINERFYNYITVAITLILYGVFFILIENKNKNKLPKIDKFSELSYKTAFLIGVFQILSLIPGTSRSGATIVGAMLLGTSRYIAAEFTFFLAIPVMFGASLLKILKFGFVFTGLEIYILFLGTIVSFIVSVITIKFLMSYIKKNDFKAFGYYRIVLGIIVLLYFSLS</sequence>
<evidence type="ECO:0000256" key="15">
    <source>
        <dbReference type="ARBA" id="ARBA00032932"/>
    </source>
</evidence>
<dbReference type="HAMAP" id="MF_01006">
    <property type="entry name" value="Undec_diphosphatase"/>
    <property type="match status" value="1"/>
</dbReference>
<dbReference type="RefSeq" id="WP_075724488.1">
    <property type="nucleotide sequence ID" value="NZ_LTDM01000004.1"/>
</dbReference>
<evidence type="ECO:0000256" key="11">
    <source>
        <dbReference type="ARBA" id="ARBA00023136"/>
    </source>
</evidence>
<keyword evidence="8 17" id="KW-0133">Cell shape</keyword>
<gene>
    <name evidence="17 18" type="primary">uppP</name>
    <name evidence="18" type="ORF">TICRE_03420</name>
</gene>
<keyword evidence="11 17" id="KW-0472">Membrane</keyword>
<organism evidence="18 19">
    <name type="scientific">Tissierella creatinophila DSM 6911</name>
    <dbReference type="NCBI Taxonomy" id="1123403"/>
    <lineage>
        <taxon>Bacteria</taxon>
        <taxon>Bacillati</taxon>
        <taxon>Bacillota</taxon>
        <taxon>Tissierellia</taxon>
        <taxon>Tissierellales</taxon>
        <taxon>Tissierellaceae</taxon>
        <taxon>Tissierella</taxon>
    </lineage>
</organism>
<proteinExistence type="inferred from homology"/>
<dbReference type="GO" id="GO:0046677">
    <property type="term" value="P:response to antibiotic"/>
    <property type="evidence" value="ECO:0007669"/>
    <property type="project" value="UniProtKB-UniRule"/>
</dbReference>
<evidence type="ECO:0000256" key="13">
    <source>
        <dbReference type="ARBA" id="ARBA00023316"/>
    </source>
</evidence>
<dbReference type="GO" id="GO:0071555">
    <property type="term" value="P:cell wall organization"/>
    <property type="evidence" value="ECO:0007669"/>
    <property type="project" value="UniProtKB-KW"/>
</dbReference>
<keyword evidence="12 17" id="KW-0046">Antibiotic resistance</keyword>
<comment type="similarity">
    <text evidence="2 17">Belongs to the UppP family.</text>
</comment>
<keyword evidence="13 17" id="KW-0961">Cell wall biogenesis/degradation</keyword>
<comment type="function">
    <text evidence="17">Catalyzes the dephosphorylation of undecaprenyl diphosphate (UPP). Confers resistance to bacitracin.</text>
</comment>
<keyword evidence="19" id="KW-1185">Reference proteome</keyword>
<dbReference type="OrthoDB" id="9808289at2"/>
<keyword evidence="7 17" id="KW-0378">Hydrolase</keyword>
<dbReference type="Pfam" id="PF02673">
    <property type="entry name" value="BacA"/>
    <property type="match status" value="1"/>
</dbReference>
<evidence type="ECO:0000313" key="18">
    <source>
        <dbReference type="EMBL" id="OLS03646.1"/>
    </source>
</evidence>
<dbReference type="EC" id="3.6.1.27" evidence="3 17"/>
<feature type="transmembrane region" description="Helical" evidence="17">
    <location>
        <begin position="220"/>
        <end position="243"/>
    </location>
</feature>
<dbReference type="NCBIfam" id="NF001390">
    <property type="entry name" value="PRK00281.1-4"/>
    <property type="match status" value="1"/>
</dbReference>
<evidence type="ECO:0000256" key="9">
    <source>
        <dbReference type="ARBA" id="ARBA00022984"/>
    </source>
</evidence>
<accession>A0A1U7M8N3</accession>
<evidence type="ECO:0000256" key="4">
    <source>
        <dbReference type="ARBA" id="ARBA00021581"/>
    </source>
</evidence>
<evidence type="ECO:0000256" key="5">
    <source>
        <dbReference type="ARBA" id="ARBA00022475"/>
    </source>
</evidence>
<dbReference type="GO" id="GO:0005886">
    <property type="term" value="C:plasma membrane"/>
    <property type="evidence" value="ECO:0007669"/>
    <property type="project" value="UniProtKB-SubCell"/>
</dbReference>
<evidence type="ECO:0000256" key="1">
    <source>
        <dbReference type="ARBA" id="ARBA00004651"/>
    </source>
</evidence>
<evidence type="ECO:0000256" key="2">
    <source>
        <dbReference type="ARBA" id="ARBA00010621"/>
    </source>
</evidence>
<dbReference type="GO" id="GO:0008360">
    <property type="term" value="P:regulation of cell shape"/>
    <property type="evidence" value="ECO:0007669"/>
    <property type="project" value="UniProtKB-KW"/>
</dbReference>
<comment type="caution">
    <text evidence="18">The sequence shown here is derived from an EMBL/GenBank/DDBJ whole genome shotgun (WGS) entry which is preliminary data.</text>
</comment>
<feature type="transmembrane region" description="Helical" evidence="17">
    <location>
        <begin position="255"/>
        <end position="272"/>
    </location>
</feature>
<dbReference type="Proteomes" id="UP000186112">
    <property type="component" value="Unassembled WGS sequence"/>
</dbReference>
<keyword evidence="10 17" id="KW-1133">Transmembrane helix</keyword>
<evidence type="ECO:0000256" key="10">
    <source>
        <dbReference type="ARBA" id="ARBA00022989"/>
    </source>
</evidence>
<dbReference type="PANTHER" id="PTHR30622:SF3">
    <property type="entry name" value="UNDECAPRENYL-DIPHOSPHATASE"/>
    <property type="match status" value="1"/>
</dbReference>
<dbReference type="NCBIfam" id="NF001391">
    <property type="entry name" value="PRK00281.1-5"/>
    <property type="match status" value="1"/>
</dbReference>
<dbReference type="GO" id="GO:0050380">
    <property type="term" value="F:undecaprenyl-diphosphatase activity"/>
    <property type="evidence" value="ECO:0007669"/>
    <property type="project" value="UniProtKB-UniRule"/>
</dbReference>
<name>A0A1U7M8N3_TISCR</name>
<protein>
    <recommendedName>
        <fullName evidence="4 17">Undecaprenyl-diphosphatase</fullName>
        <ecNumber evidence="3 17">3.6.1.27</ecNumber>
    </recommendedName>
    <alternativeName>
        <fullName evidence="15 17">Bacitracin resistance protein</fullName>
    </alternativeName>
    <alternativeName>
        <fullName evidence="14 17">Undecaprenyl pyrophosphate phosphatase</fullName>
    </alternativeName>
</protein>
<feature type="transmembrane region" description="Helical" evidence="17">
    <location>
        <begin position="48"/>
        <end position="66"/>
    </location>
</feature>
<evidence type="ECO:0000256" key="17">
    <source>
        <dbReference type="HAMAP-Rule" id="MF_01006"/>
    </source>
</evidence>
<keyword evidence="6 17" id="KW-0812">Transmembrane</keyword>